<dbReference type="STRING" id="1447782.SAMN05444417_1555"/>
<protein>
    <recommendedName>
        <fullName evidence="3">STAS domain-containing protein</fullName>
    </recommendedName>
</protein>
<name>A0A1M6DRK0_9RHOB</name>
<dbReference type="Proteomes" id="UP000184292">
    <property type="component" value="Unassembled WGS sequence"/>
</dbReference>
<gene>
    <name evidence="1" type="ORF">SAMN05444417_1555</name>
</gene>
<dbReference type="AlphaFoldDB" id="A0A1M6DRK0"/>
<keyword evidence="2" id="KW-1185">Reference proteome</keyword>
<organism evidence="1 2">
    <name type="scientific">Wenxinia saemankumensis</name>
    <dbReference type="NCBI Taxonomy" id="1447782"/>
    <lineage>
        <taxon>Bacteria</taxon>
        <taxon>Pseudomonadati</taxon>
        <taxon>Pseudomonadota</taxon>
        <taxon>Alphaproteobacteria</taxon>
        <taxon>Rhodobacterales</taxon>
        <taxon>Roseobacteraceae</taxon>
        <taxon>Wenxinia</taxon>
    </lineage>
</organism>
<accession>A0A1M6DRK0</accession>
<evidence type="ECO:0008006" key="3">
    <source>
        <dbReference type="Google" id="ProtNLM"/>
    </source>
</evidence>
<dbReference type="EMBL" id="FQYO01000003">
    <property type="protein sequence ID" value="SHI75628.1"/>
    <property type="molecule type" value="Genomic_DNA"/>
</dbReference>
<reference evidence="1 2" key="1">
    <citation type="submission" date="2016-11" db="EMBL/GenBank/DDBJ databases">
        <authorList>
            <person name="Jaros S."/>
            <person name="Januszkiewicz K."/>
            <person name="Wedrychowicz H."/>
        </authorList>
    </citation>
    <scope>NUCLEOTIDE SEQUENCE [LARGE SCALE GENOMIC DNA]</scope>
    <source>
        <strain evidence="1 2">DSM 100565</strain>
    </source>
</reference>
<dbReference type="InterPro" id="IPR036513">
    <property type="entry name" value="STAS_dom_sf"/>
</dbReference>
<proteinExistence type="predicted"/>
<dbReference type="SUPFAM" id="SSF52091">
    <property type="entry name" value="SpoIIaa-like"/>
    <property type="match status" value="1"/>
</dbReference>
<sequence>MDNPDRMTMAQGPDLRLELGAPEWRDDLKKIEGAVLADSARGIVIDAAGQSRIGTLAAQLVVAIRRHAAVEKRDCRIENVSDDLRAEVERIGLARALFEEVTP</sequence>
<evidence type="ECO:0000313" key="2">
    <source>
        <dbReference type="Proteomes" id="UP000184292"/>
    </source>
</evidence>
<evidence type="ECO:0000313" key="1">
    <source>
        <dbReference type="EMBL" id="SHI75628.1"/>
    </source>
</evidence>